<comment type="caution">
    <text evidence="2">The sequence shown here is derived from an EMBL/GenBank/DDBJ whole genome shotgun (WGS) entry which is preliminary data.</text>
</comment>
<dbReference type="Proteomes" id="UP000765509">
    <property type="component" value="Unassembled WGS sequence"/>
</dbReference>
<evidence type="ECO:0000313" key="3">
    <source>
        <dbReference type="Proteomes" id="UP000765509"/>
    </source>
</evidence>
<protein>
    <submittedName>
        <fullName evidence="2">Uncharacterized protein</fullName>
    </submittedName>
</protein>
<accession>A0A9Q3ILH7</accession>
<dbReference type="EMBL" id="AVOT02050378">
    <property type="protein sequence ID" value="MBW0545457.1"/>
    <property type="molecule type" value="Genomic_DNA"/>
</dbReference>
<reference evidence="2" key="1">
    <citation type="submission" date="2021-03" db="EMBL/GenBank/DDBJ databases">
        <title>Draft genome sequence of rust myrtle Austropuccinia psidii MF-1, a brazilian biotype.</title>
        <authorList>
            <person name="Quecine M.C."/>
            <person name="Pachon D.M.R."/>
            <person name="Bonatelli M.L."/>
            <person name="Correr F.H."/>
            <person name="Franceschini L.M."/>
            <person name="Leite T.F."/>
            <person name="Margarido G.R.A."/>
            <person name="Almeida C.A."/>
            <person name="Ferrarezi J.A."/>
            <person name="Labate C.A."/>
        </authorList>
    </citation>
    <scope>NUCLEOTIDE SEQUENCE</scope>
    <source>
        <strain evidence="2">MF-1</strain>
    </source>
</reference>
<keyword evidence="3" id="KW-1185">Reference proteome</keyword>
<evidence type="ECO:0000313" key="2">
    <source>
        <dbReference type="EMBL" id="MBW0545457.1"/>
    </source>
</evidence>
<gene>
    <name evidence="2" type="ORF">O181_085172</name>
</gene>
<name>A0A9Q3ILH7_9BASI</name>
<organism evidence="2 3">
    <name type="scientific">Austropuccinia psidii MF-1</name>
    <dbReference type="NCBI Taxonomy" id="1389203"/>
    <lineage>
        <taxon>Eukaryota</taxon>
        <taxon>Fungi</taxon>
        <taxon>Dikarya</taxon>
        <taxon>Basidiomycota</taxon>
        <taxon>Pucciniomycotina</taxon>
        <taxon>Pucciniomycetes</taxon>
        <taxon>Pucciniales</taxon>
        <taxon>Sphaerophragmiaceae</taxon>
        <taxon>Austropuccinia</taxon>
    </lineage>
</organism>
<evidence type="ECO:0000256" key="1">
    <source>
        <dbReference type="SAM" id="MobiDB-lite"/>
    </source>
</evidence>
<feature type="region of interest" description="Disordered" evidence="1">
    <location>
        <begin position="33"/>
        <end position="82"/>
    </location>
</feature>
<sequence>MLEHFHPLELWLNFGKGPDQGNLEGVPGAALHSAATQQVTEGRRATRRRSRPTAPPLSITHNPLPGPPRPDPETDISSLLGSSKVLREAESIPHLKKDPSEHDEFVNIVLLIFFMKNSQTPHFFNTVSHKL</sequence>
<dbReference type="AlphaFoldDB" id="A0A9Q3ILH7"/>
<proteinExistence type="predicted"/>